<dbReference type="PANTHER" id="PTHR30319">
    <property type="entry name" value="PHENYLACETIC ACID REGULATOR-RELATED TRANSCRIPTIONAL REPRESSOR"/>
    <property type="match status" value="1"/>
</dbReference>
<dbReference type="PANTHER" id="PTHR30319:SF1">
    <property type="entry name" value="TRANSCRIPTIONAL REPRESSOR PAAX"/>
    <property type="match status" value="1"/>
</dbReference>
<evidence type="ECO:0000313" key="3">
    <source>
        <dbReference type="EMBL" id="PJJ53386.1"/>
    </source>
</evidence>
<proteinExistence type="predicted"/>
<dbReference type="InterPro" id="IPR012906">
    <property type="entry name" value="PaaX-like_N"/>
</dbReference>
<evidence type="ECO:0000313" key="4">
    <source>
        <dbReference type="Proteomes" id="UP000230842"/>
    </source>
</evidence>
<evidence type="ECO:0000259" key="1">
    <source>
        <dbReference type="Pfam" id="PF07848"/>
    </source>
</evidence>
<dbReference type="AlphaFoldDB" id="A0A2M9B610"/>
<dbReference type="Proteomes" id="UP000230842">
    <property type="component" value="Unassembled WGS sequence"/>
</dbReference>
<dbReference type="Pfam" id="PF20803">
    <property type="entry name" value="PaaX_M"/>
    <property type="match status" value="1"/>
</dbReference>
<protein>
    <submittedName>
        <fullName evidence="3">Phenylacetic acid degradation operon negative regulatory protein</fullName>
    </submittedName>
</protein>
<sequence>MRSLEEMAPPMTARSVALSLLLGSRPPRLAARDLVRMGESFGVAAPSMRVALSRMTAAGELTSVDSCYALADRHLERHRTTEERISPRLRPYDGRWTMAVVVGRGRAADARSALRLDLAERRFGELREGVWLRPDNLEAPPPDDEDLEILSARPQRPVALARAVWDLPTWAGEAQILLDALDGDADPAVRFKAAAATVRHLRTDPALPPELAPGGWPAERLRAAYETYRADLSGIGRDDPDHDREKEPA</sequence>
<gene>
    <name evidence="3" type="ORF">CLV56_2875</name>
</gene>
<accession>A0A2M9B610</accession>
<dbReference type="EMBL" id="PGEZ01000002">
    <property type="protein sequence ID" value="PJJ53386.1"/>
    <property type="molecule type" value="Genomic_DNA"/>
</dbReference>
<feature type="domain" description="Transcriptional repressor PaaX-like central Cas2-like" evidence="2">
    <location>
        <begin position="91"/>
        <end position="138"/>
    </location>
</feature>
<dbReference type="Gene3D" id="3.30.70.2650">
    <property type="match status" value="1"/>
</dbReference>
<keyword evidence="4" id="KW-1185">Reference proteome</keyword>
<organism evidence="3 4">
    <name type="scientific">Mumia flava</name>
    <dbReference type="NCBI Taxonomy" id="1348852"/>
    <lineage>
        <taxon>Bacteria</taxon>
        <taxon>Bacillati</taxon>
        <taxon>Actinomycetota</taxon>
        <taxon>Actinomycetes</taxon>
        <taxon>Propionibacteriales</taxon>
        <taxon>Nocardioidaceae</taxon>
        <taxon>Mumia</taxon>
    </lineage>
</organism>
<name>A0A2M9B610_9ACTN</name>
<dbReference type="GO" id="GO:0006351">
    <property type="term" value="P:DNA-templated transcription"/>
    <property type="evidence" value="ECO:0007669"/>
    <property type="project" value="TreeGrafter"/>
</dbReference>
<comment type="caution">
    <text evidence="3">The sequence shown here is derived from an EMBL/GenBank/DDBJ whole genome shotgun (WGS) entry which is preliminary data.</text>
</comment>
<evidence type="ECO:0000259" key="2">
    <source>
        <dbReference type="Pfam" id="PF20803"/>
    </source>
</evidence>
<dbReference type="Gene3D" id="1.10.10.10">
    <property type="entry name" value="Winged helix-like DNA-binding domain superfamily/Winged helix DNA-binding domain"/>
    <property type="match status" value="1"/>
</dbReference>
<dbReference type="Gene3D" id="1.20.58.1460">
    <property type="match status" value="1"/>
</dbReference>
<feature type="domain" description="Transcriptional repressor PaaX-like N-terminal" evidence="1">
    <location>
        <begin position="13"/>
        <end position="73"/>
    </location>
</feature>
<dbReference type="InterPro" id="IPR036388">
    <property type="entry name" value="WH-like_DNA-bd_sf"/>
</dbReference>
<dbReference type="InterPro" id="IPR048846">
    <property type="entry name" value="PaaX-like_central"/>
</dbReference>
<dbReference type="Pfam" id="PF07848">
    <property type="entry name" value="PaaX"/>
    <property type="match status" value="1"/>
</dbReference>
<reference evidence="3 4" key="1">
    <citation type="submission" date="2017-11" db="EMBL/GenBank/DDBJ databases">
        <title>Genomic Encyclopedia of Archaeal and Bacterial Type Strains, Phase II (KMG-II): From Individual Species to Whole Genera.</title>
        <authorList>
            <person name="Goeker M."/>
        </authorList>
    </citation>
    <scope>NUCLEOTIDE SEQUENCE [LARGE SCALE GENOMIC DNA]</scope>
    <source>
        <strain evidence="3 4">DSM 27763</strain>
    </source>
</reference>